<evidence type="ECO:0000313" key="4">
    <source>
        <dbReference type="Proteomes" id="UP000275408"/>
    </source>
</evidence>
<name>A0A3M6U2R3_POCDA</name>
<dbReference type="STRING" id="46731.A0A3M6U2R3"/>
<dbReference type="OrthoDB" id="3219396at2759"/>
<sequence length="337" mass="38698">MASCTAAKRRASRKKTAVNVVQTAPICKLPANIMLHVFKFLDIKTLCSSSTVCRLWYHLVCDRTLWKIVDLRSWPLSLRTLWKIVRNRLSDSVVELLIKGFIGTTKKNENISPSLLEEIKTKCSSLDTLGLCYCDMRNVPAQCLPRNLKSLLLDHSIVPLGWFEGLKCEQFFPNLLELNLTYCTRVENSDLQSIKKLKTLERLNLSYCYRVGDEGIQHIARNLTNLIELNLSNCPKVTDLGLHHIGHHLTILKNLNLLSDWRITDAGILSLVHSLVLVRSRVKLRQRGRLKEQLWRRRQRTEWYSAISLPTYESLILKLGFVEKIAVIDGQGELQKI</sequence>
<keyword evidence="4" id="KW-1185">Reference proteome</keyword>
<evidence type="ECO:0000259" key="2">
    <source>
        <dbReference type="PROSITE" id="PS50181"/>
    </source>
</evidence>
<dbReference type="Gene3D" id="1.20.1280.50">
    <property type="match status" value="1"/>
</dbReference>
<evidence type="ECO:0000313" key="3">
    <source>
        <dbReference type="EMBL" id="RMX47985.1"/>
    </source>
</evidence>
<dbReference type="InterPro" id="IPR001810">
    <property type="entry name" value="F-box_dom"/>
</dbReference>
<evidence type="ECO:0000256" key="1">
    <source>
        <dbReference type="ARBA" id="ARBA00022786"/>
    </source>
</evidence>
<organism evidence="3 4">
    <name type="scientific">Pocillopora damicornis</name>
    <name type="common">Cauliflower coral</name>
    <name type="synonym">Millepora damicornis</name>
    <dbReference type="NCBI Taxonomy" id="46731"/>
    <lineage>
        <taxon>Eukaryota</taxon>
        <taxon>Metazoa</taxon>
        <taxon>Cnidaria</taxon>
        <taxon>Anthozoa</taxon>
        <taxon>Hexacorallia</taxon>
        <taxon>Scleractinia</taxon>
        <taxon>Astrocoeniina</taxon>
        <taxon>Pocilloporidae</taxon>
        <taxon>Pocillopora</taxon>
    </lineage>
</organism>
<dbReference type="GO" id="GO:0005737">
    <property type="term" value="C:cytoplasm"/>
    <property type="evidence" value="ECO:0007669"/>
    <property type="project" value="TreeGrafter"/>
</dbReference>
<dbReference type="PANTHER" id="PTHR13382:SF10">
    <property type="entry name" value="ATP SYNTHASE SUBUNIT S, MITOCHONDRIAL"/>
    <property type="match status" value="1"/>
</dbReference>
<keyword evidence="1" id="KW-0833">Ubl conjugation pathway</keyword>
<dbReference type="InterPro" id="IPR032675">
    <property type="entry name" value="LRR_dom_sf"/>
</dbReference>
<dbReference type="Proteomes" id="UP000275408">
    <property type="component" value="Unassembled WGS sequence"/>
</dbReference>
<feature type="domain" description="F-box" evidence="2">
    <location>
        <begin position="23"/>
        <end position="69"/>
    </location>
</feature>
<gene>
    <name evidence="3" type="ORF">pdam_00005342</name>
</gene>
<dbReference type="InterPro" id="IPR057207">
    <property type="entry name" value="FBXL15_LRR"/>
</dbReference>
<comment type="caution">
    <text evidence="3">The sequence shown here is derived from an EMBL/GenBank/DDBJ whole genome shotgun (WGS) entry which is preliminary data.</text>
</comment>
<dbReference type="AlphaFoldDB" id="A0A3M6U2R3"/>
<protein>
    <recommendedName>
        <fullName evidence="2">F-box domain-containing protein</fullName>
    </recommendedName>
</protein>
<dbReference type="SMART" id="SM00367">
    <property type="entry name" value="LRR_CC"/>
    <property type="match status" value="4"/>
</dbReference>
<dbReference type="EMBL" id="RCHS01002320">
    <property type="protein sequence ID" value="RMX47985.1"/>
    <property type="molecule type" value="Genomic_DNA"/>
</dbReference>
<dbReference type="SMART" id="SM00256">
    <property type="entry name" value="FBOX"/>
    <property type="match status" value="1"/>
</dbReference>
<dbReference type="Pfam" id="PF12937">
    <property type="entry name" value="F-box-like"/>
    <property type="match status" value="1"/>
</dbReference>
<reference evidence="3 4" key="1">
    <citation type="journal article" date="2018" name="Sci. Rep.">
        <title>Comparative analysis of the Pocillopora damicornis genome highlights role of immune system in coral evolution.</title>
        <authorList>
            <person name="Cunning R."/>
            <person name="Bay R.A."/>
            <person name="Gillette P."/>
            <person name="Baker A.C."/>
            <person name="Traylor-Knowles N."/>
        </authorList>
    </citation>
    <scope>NUCLEOTIDE SEQUENCE [LARGE SCALE GENOMIC DNA]</scope>
    <source>
        <strain evidence="3">RSMAS</strain>
        <tissue evidence="3">Whole animal</tissue>
    </source>
</reference>
<dbReference type="InterPro" id="IPR006553">
    <property type="entry name" value="Leu-rich_rpt_Cys-con_subtyp"/>
</dbReference>
<dbReference type="PANTHER" id="PTHR13382">
    <property type="entry name" value="MITOCHONDRIAL ATP SYNTHASE COUPLING FACTOR B"/>
    <property type="match status" value="1"/>
</dbReference>
<dbReference type="PROSITE" id="PS50181">
    <property type="entry name" value="FBOX"/>
    <property type="match status" value="1"/>
</dbReference>
<dbReference type="Gene3D" id="3.80.10.10">
    <property type="entry name" value="Ribonuclease Inhibitor"/>
    <property type="match status" value="2"/>
</dbReference>
<accession>A0A3M6U2R3</accession>
<dbReference type="InterPro" id="IPR050648">
    <property type="entry name" value="F-box_LRR-repeat"/>
</dbReference>
<proteinExistence type="predicted"/>
<dbReference type="SUPFAM" id="SSF52047">
    <property type="entry name" value="RNI-like"/>
    <property type="match status" value="1"/>
</dbReference>
<dbReference type="Pfam" id="PF25372">
    <property type="entry name" value="DUF7885"/>
    <property type="match status" value="1"/>
</dbReference>